<protein>
    <submittedName>
        <fullName evidence="1">6-bladed beta-propeller</fullName>
    </submittedName>
</protein>
<dbReference type="AlphaFoldDB" id="A0A953LEQ5"/>
<keyword evidence="2" id="KW-1185">Reference proteome</keyword>
<dbReference type="InterPro" id="IPR011042">
    <property type="entry name" value="6-blade_b-propeller_TolB-like"/>
</dbReference>
<sequence>MEAVIKWIAVILMLWGCSNDHKSDTRDIIIEDVQNLEFNGSGKPNISELLNLASFKYIPLEMNNQGLLSGDNPEEIQYNNGRFIILDKINNPVVVFDEKGNYSATLGTKGKGPDEFLSSIDISVPKGRDSLFMLDYMGRKIVVYDLHKGNQVIKTISIVGDDLNDFPEINGMEKVKDGFLLFGKKNPSLDSHAAIIHMNSKGSVEDITPFPSLTTQNRKANRNGLFQKLPNELILLKNYSDTIWTWNDHMVEAKYTIPFPNDLYKAHKWVPIQLQFQYKSYLENDNLVYITYFINAMQYIYLFDKNEAKGYLINVGEGGIKSRADMPTSELFYMTDSIAYGFFPHSNVLTRYEKVTNYINDHYDFSIPEDLKQKFQDEFDVLKEATRNGNGLIVKYNIN</sequence>
<organism evidence="1 2">
    <name type="scientific">Membranihabitans marinus</name>
    <dbReference type="NCBI Taxonomy" id="1227546"/>
    <lineage>
        <taxon>Bacteria</taxon>
        <taxon>Pseudomonadati</taxon>
        <taxon>Bacteroidota</taxon>
        <taxon>Saprospiria</taxon>
        <taxon>Saprospirales</taxon>
        <taxon>Saprospiraceae</taxon>
        <taxon>Membranihabitans</taxon>
    </lineage>
</organism>
<proteinExistence type="predicted"/>
<name>A0A953LEQ5_9BACT</name>
<dbReference type="RefSeq" id="WP_222581789.1">
    <property type="nucleotide sequence ID" value="NZ_JAHVHU010000027.1"/>
</dbReference>
<dbReference type="Proteomes" id="UP000753961">
    <property type="component" value="Unassembled WGS sequence"/>
</dbReference>
<gene>
    <name evidence="1" type="ORF">KUV50_18960</name>
</gene>
<evidence type="ECO:0000313" key="1">
    <source>
        <dbReference type="EMBL" id="MBY5960239.1"/>
    </source>
</evidence>
<dbReference type="Pfam" id="PF17170">
    <property type="entry name" value="DUF5128"/>
    <property type="match status" value="1"/>
</dbReference>
<accession>A0A953LEQ5</accession>
<dbReference type="Gene3D" id="2.120.10.30">
    <property type="entry name" value="TolB, C-terminal domain"/>
    <property type="match status" value="1"/>
</dbReference>
<dbReference type="EMBL" id="JAHVHU010000027">
    <property type="protein sequence ID" value="MBY5960239.1"/>
    <property type="molecule type" value="Genomic_DNA"/>
</dbReference>
<evidence type="ECO:0000313" key="2">
    <source>
        <dbReference type="Proteomes" id="UP000753961"/>
    </source>
</evidence>
<reference evidence="1" key="1">
    <citation type="submission" date="2021-06" db="EMBL/GenBank/DDBJ databases">
        <title>44 bacteria genomes isolated from Dapeng, Shenzhen.</title>
        <authorList>
            <person name="Zheng W."/>
            <person name="Yu S."/>
            <person name="Huang Y."/>
        </authorList>
    </citation>
    <scope>NUCLEOTIDE SEQUENCE</scope>
    <source>
        <strain evidence="1">DP5N28-2</strain>
    </source>
</reference>
<comment type="caution">
    <text evidence="1">The sequence shown here is derived from an EMBL/GenBank/DDBJ whole genome shotgun (WGS) entry which is preliminary data.</text>
</comment>